<organism evidence="2 3">
    <name type="scientific">Fusarium solani</name>
    <name type="common">Filamentous fungus</name>
    <dbReference type="NCBI Taxonomy" id="169388"/>
    <lineage>
        <taxon>Eukaryota</taxon>
        <taxon>Fungi</taxon>
        <taxon>Dikarya</taxon>
        <taxon>Ascomycota</taxon>
        <taxon>Pezizomycotina</taxon>
        <taxon>Sordariomycetes</taxon>
        <taxon>Hypocreomycetidae</taxon>
        <taxon>Hypocreales</taxon>
        <taxon>Nectriaceae</taxon>
        <taxon>Fusarium</taxon>
        <taxon>Fusarium solani species complex</taxon>
    </lineage>
</organism>
<dbReference type="AlphaFoldDB" id="A0A9P9KYV8"/>
<dbReference type="Pfam" id="PF00004">
    <property type="entry name" value="AAA"/>
    <property type="match status" value="1"/>
</dbReference>
<dbReference type="GO" id="GO:0016887">
    <property type="term" value="F:ATP hydrolysis activity"/>
    <property type="evidence" value="ECO:0007669"/>
    <property type="project" value="InterPro"/>
</dbReference>
<dbReference type="Gene3D" id="3.40.50.300">
    <property type="entry name" value="P-loop containing nucleotide triphosphate hydrolases"/>
    <property type="match status" value="1"/>
</dbReference>
<accession>A0A9P9KYV8</accession>
<feature type="domain" description="AAA+ ATPase" evidence="1">
    <location>
        <begin position="458"/>
        <end position="586"/>
    </location>
</feature>
<dbReference type="InterPro" id="IPR054289">
    <property type="entry name" value="DUF7025"/>
</dbReference>
<keyword evidence="3" id="KW-1185">Reference proteome</keyword>
<evidence type="ECO:0000313" key="3">
    <source>
        <dbReference type="Proteomes" id="UP000736672"/>
    </source>
</evidence>
<dbReference type="Pfam" id="PF23232">
    <property type="entry name" value="AAA_lid_13"/>
    <property type="match status" value="1"/>
</dbReference>
<dbReference type="Pfam" id="PF22942">
    <property type="entry name" value="DUF7025"/>
    <property type="match status" value="1"/>
</dbReference>
<protein>
    <recommendedName>
        <fullName evidence="1">AAA+ ATPase domain-containing protein</fullName>
    </recommendedName>
</protein>
<gene>
    <name evidence="2" type="ORF">B0J15DRAFT_389426</name>
</gene>
<evidence type="ECO:0000259" key="1">
    <source>
        <dbReference type="SMART" id="SM00382"/>
    </source>
</evidence>
<dbReference type="PANTHER" id="PTHR46411:SF4">
    <property type="entry name" value="AAA+ ATPASE DOMAIN-CONTAINING PROTEIN"/>
    <property type="match status" value="1"/>
</dbReference>
<proteinExistence type="predicted"/>
<dbReference type="PANTHER" id="PTHR46411">
    <property type="entry name" value="FAMILY ATPASE, PUTATIVE-RELATED"/>
    <property type="match status" value="1"/>
</dbReference>
<comment type="caution">
    <text evidence="2">The sequence shown here is derived from an EMBL/GenBank/DDBJ whole genome shotgun (WGS) entry which is preliminary data.</text>
</comment>
<dbReference type="Proteomes" id="UP000736672">
    <property type="component" value="Unassembled WGS sequence"/>
</dbReference>
<dbReference type="InterPro" id="IPR003959">
    <property type="entry name" value="ATPase_AAA_core"/>
</dbReference>
<dbReference type="SMART" id="SM00382">
    <property type="entry name" value="AAA"/>
    <property type="match status" value="1"/>
</dbReference>
<dbReference type="EMBL" id="JAGTJS010000004">
    <property type="protein sequence ID" value="KAH7270919.1"/>
    <property type="molecule type" value="Genomic_DNA"/>
</dbReference>
<dbReference type="OrthoDB" id="10042665at2759"/>
<reference evidence="2" key="1">
    <citation type="journal article" date="2021" name="Nat. Commun.">
        <title>Genetic determinants of endophytism in the Arabidopsis root mycobiome.</title>
        <authorList>
            <person name="Mesny F."/>
            <person name="Miyauchi S."/>
            <person name="Thiergart T."/>
            <person name="Pickel B."/>
            <person name="Atanasova L."/>
            <person name="Karlsson M."/>
            <person name="Huettel B."/>
            <person name="Barry K.W."/>
            <person name="Haridas S."/>
            <person name="Chen C."/>
            <person name="Bauer D."/>
            <person name="Andreopoulos W."/>
            <person name="Pangilinan J."/>
            <person name="LaButti K."/>
            <person name="Riley R."/>
            <person name="Lipzen A."/>
            <person name="Clum A."/>
            <person name="Drula E."/>
            <person name="Henrissat B."/>
            <person name="Kohler A."/>
            <person name="Grigoriev I.V."/>
            <person name="Martin F.M."/>
            <person name="Hacquard S."/>
        </authorList>
    </citation>
    <scope>NUCLEOTIDE SEQUENCE</scope>
    <source>
        <strain evidence="2">FSSC 5 MPI-SDFR-AT-0091</strain>
    </source>
</reference>
<dbReference type="GO" id="GO:0005524">
    <property type="term" value="F:ATP binding"/>
    <property type="evidence" value="ECO:0007669"/>
    <property type="project" value="InterPro"/>
</dbReference>
<dbReference type="SUPFAM" id="SSF52540">
    <property type="entry name" value="P-loop containing nucleoside triphosphate hydrolases"/>
    <property type="match status" value="1"/>
</dbReference>
<dbReference type="InterPro" id="IPR003593">
    <property type="entry name" value="AAA+_ATPase"/>
</dbReference>
<dbReference type="InterPro" id="IPR056599">
    <property type="entry name" value="AAA_lid_fung"/>
</dbReference>
<evidence type="ECO:0000313" key="2">
    <source>
        <dbReference type="EMBL" id="KAH7270919.1"/>
    </source>
</evidence>
<dbReference type="InterPro" id="IPR027417">
    <property type="entry name" value="P-loop_NTPase"/>
</dbReference>
<name>A0A9P9KYV8_FUSSL</name>
<sequence length="723" mass="82101">MPFKGLQRNDRQTRERRDLAVLDVMNLIEGSHSATPPRKSQFRHSFLTDDPHEFIINVDFRASTIHPTSIRVHSPHIQSVLRTLIQYYPGFNAQGSEIILVHPFRQLFHYWDDLKHILVQGCGHGEKQATVVNLDTGSKTNLSCDETTCRHLTTLLAAPPVQDVWDSIVRPELRLYGSGRASYDFLWLLFKPGDIVFLQASGNVNKLAGFVVQSITHISHNKAESPLVRPHPTDCWKLDLWNLAYDNGRLRRRARPVRLNRFYGVRAISDLAAFPTKFAPDQRGLRSQLIERGKRYYRIVCDQQSYMRYNGPVISDKPYDYQGDIIVDHQSYMLEAMDSPKMVVPDVSGEEPQDLHGEPLFSKFNDMECSAANELDPAHYLLLPAYVLGFAVGKREWAIFDMSFVEDLVIDSNPMKYLIMSSEKQEMIEAVAGSPRKGTALKPWTTDWSADFIEGKGRGQVIFLHAGSPGTGKTMTVELIAKKTRRPLLSLSVADLGTEEVKMEKRLMKWLSRAAIWGAIVLIDEAEVYMEQREPGQTGRNALVTAFLRSMEYFPGLLFLTSNGIGLFDEAVMSRIHLAVQYERPTDAERTEIWRKLFDKLEQDQESGFGSTSQKDGSTIKPTIIVRSTARDVVLSKEQYATNLKLNGRDIRNLLLSAISLARHRGLKEVVDGNPLTRIEVTAKDLETVLKNKEQFNDHYKEATGCYPDEMAAQKYFRGESKS</sequence>